<proteinExistence type="predicted"/>
<evidence type="ECO:0000313" key="1">
    <source>
        <dbReference type="EMBL" id="BAT74028.1"/>
    </source>
</evidence>
<protein>
    <submittedName>
        <fullName evidence="1">Uncharacterized protein</fullName>
    </submittedName>
</protein>
<organism evidence="1 2">
    <name type="scientific">Vigna angularis var. angularis</name>
    <dbReference type="NCBI Taxonomy" id="157739"/>
    <lineage>
        <taxon>Eukaryota</taxon>
        <taxon>Viridiplantae</taxon>
        <taxon>Streptophyta</taxon>
        <taxon>Embryophyta</taxon>
        <taxon>Tracheophyta</taxon>
        <taxon>Spermatophyta</taxon>
        <taxon>Magnoliopsida</taxon>
        <taxon>eudicotyledons</taxon>
        <taxon>Gunneridae</taxon>
        <taxon>Pentapetalae</taxon>
        <taxon>rosids</taxon>
        <taxon>fabids</taxon>
        <taxon>Fabales</taxon>
        <taxon>Fabaceae</taxon>
        <taxon>Papilionoideae</taxon>
        <taxon>50 kb inversion clade</taxon>
        <taxon>NPAAA clade</taxon>
        <taxon>indigoferoid/millettioid clade</taxon>
        <taxon>Phaseoleae</taxon>
        <taxon>Vigna</taxon>
    </lineage>
</organism>
<dbReference type="AlphaFoldDB" id="A0A0S3R0A3"/>
<evidence type="ECO:0000313" key="2">
    <source>
        <dbReference type="Proteomes" id="UP000291084"/>
    </source>
</evidence>
<accession>A0A0S3R0A3</accession>
<feature type="non-terminal residue" evidence="1">
    <location>
        <position position="1"/>
    </location>
</feature>
<name>A0A0S3R0A3_PHAAN</name>
<gene>
    <name evidence="1" type="primary">Vigan.01G161200</name>
    <name evidence="1" type="ORF">VIGAN_01161200</name>
</gene>
<sequence>RFNVARVNPVLNVPPANLFGFASKLGPPLPPFSSPGTAANPRLTIPPCIYVAGSVHQGVHCYSPPNWIFDKSHRTPPLFVLATNSPLLDPASLCCIAK</sequence>
<dbReference type="EMBL" id="AP015034">
    <property type="protein sequence ID" value="BAT74028.1"/>
    <property type="molecule type" value="Genomic_DNA"/>
</dbReference>
<keyword evidence="2" id="KW-1185">Reference proteome</keyword>
<reference evidence="1 2" key="1">
    <citation type="journal article" date="2015" name="Sci. Rep.">
        <title>The power of single molecule real-time sequencing technology in the de novo assembly of a eukaryotic genome.</title>
        <authorList>
            <person name="Sakai H."/>
            <person name="Naito K."/>
            <person name="Ogiso-Tanaka E."/>
            <person name="Takahashi Y."/>
            <person name="Iseki K."/>
            <person name="Muto C."/>
            <person name="Satou K."/>
            <person name="Teruya K."/>
            <person name="Shiroma A."/>
            <person name="Shimoji M."/>
            <person name="Hirano T."/>
            <person name="Itoh T."/>
            <person name="Kaga A."/>
            <person name="Tomooka N."/>
        </authorList>
    </citation>
    <scope>NUCLEOTIDE SEQUENCE [LARGE SCALE GENOMIC DNA]</scope>
    <source>
        <strain evidence="2">cv. Shumari</strain>
    </source>
</reference>
<dbReference type="Proteomes" id="UP000291084">
    <property type="component" value="Chromosome 1"/>
</dbReference>